<dbReference type="Proteomes" id="UP000667650">
    <property type="component" value="Unassembled WGS sequence"/>
</dbReference>
<dbReference type="AlphaFoldDB" id="A0A964TEQ2"/>
<keyword evidence="8" id="KW-1185">Reference proteome</keyword>
<keyword evidence="4" id="KW-0808">Transferase</keyword>
<dbReference type="EMBL" id="JAAABI010000002">
    <property type="protein sequence ID" value="NAY92101.1"/>
    <property type="molecule type" value="Genomic_DNA"/>
</dbReference>
<evidence type="ECO:0000256" key="1">
    <source>
        <dbReference type="ARBA" id="ARBA00004236"/>
    </source>
</evidence>
<gene>
    <name evidence="7" type="ORF">GTQ34_09225</name>
</gene>
<dbReference type="PANTHER" id="PTHR43646:SF2">
    <property type="entry name" value="GLYCOSYLTRANSFERASE 2-LIKE DOMAIN-CONTAINING PROTEIN"/>
    <property type="match status" value="1"/>
</dbReference>
<evidence type="ECO:0000259" key="6">
    <source>
        <dbReference type="Pfam" id="PF00535"/>
    </source>
</evidence>
<dbReference type="Pfam" id="PF00535">
    <property type="entry name" value="Glycos_transf_2"/>
    <property type="match status" value="1"/>
</dbReference>
<accession>A0A964TEQ2</accession>
<comment type="subcellular location">
    <subcellularLocation>
        <location evidence="1">Cell membrane</location>
    </subcellularLocation>
</comment>
<evidence type="ECO:0000313" key="7">
    <source>
        <dbReference type="EMBL" id="NAY92101.1"/>
    </source>
</evidence>
<keyword evidence="3" id="KW-0328">Glycosyltransferase</keyword>
<dbReference type="SUPFAM" id="SSF53448">
    <property type="entry name" value="Nucleotide-diphospho-sugar transferases"/>
    <property type="match status" value="1"/>
</dbReference>
<name>A0A964TEQ2_9FLAO</name>
<sequence length="248" mass="28598">MKPNNSQKISIIIPVLNEEHYIGTLLSHLNQNATASNIVEILCVDGGSRDHTQGIAKYHGAKVIKTRKGRAKQMNHGAKYAQGDILYFLHADTFPPEHFDKMILNAVENGFETGCFRMQFDTKNLFLRFFAWFSRINHSLCRGGDQSLFVTQDIFKQTTGFNEAYLIYEDTEFIRRLYKHARFKVLPNYVVTSARKYRELGLLRLQFHFAMIHLKNYLGAGPDELYRYYRKNILTGSDAIQSSISRSA</sequence>
<dbReference type="GO" id="GO:0016757">
    <property type="term" value="F:glycosyltransferase activity"/>
    <property type="evidence" value="ECO:0007669"/>
    <property type="project" value="UniProtKB-KW"/>
</dbReference>
<organism evidence="7 8">
    <name type="scientific">Flagellimonas ochracea</name>
    <dbReference type="NCBI Taxonomy" id="2696472"/>
    <lineage>
        <taxon>Bacteria</taxon>
        <taxon>Pseudomonadati</taxon>
        <taxon>Bacteroidota</taxon>
        <taxon>Flavobacteriia</taxon>
        <taxon>Flavobacteriales</taxon>
        <taxon>Flavobacteriaceae</taxon>
        <taxon>Flagellimonas</taxon>
    </lineage>
</organism>
<keyword evidence="5" id="KW-0472">Membrane</keyword>
<dbReference type="RefSeq" id="WP_166523491.1">
    <property type="nucleotide sequence ID" value="NZ_JAAABI010000002.1"/>
</dbReference>
<dbReference type="NCBIfam" id="TIGR04283">
    <property type="entry name" value="glyco_like_mftF"/>
    <property type="match status" value="1"/>
</dbReference>
<reference evidence="7" key="1">
    <citation type="submission" date="2020-01" db="EMBL/GenBank/DDBJ databases">
        <title>Muricauda ochracea sp. nov., isolated from a tidal flat of Garorim bay in Korea.</title>
        <authorList>
            <person name="Kim D."/>
            <person name="Yoo Y."/>
            <person name="Kim J.-J."/>
        </authorList>
    </citation>
    <scope>NUCLEOTIDE SEQUENCE</scope>
    <source>
        <strain evidence="7">JGD-17</strain>
    </source>
</reference>
<dbReference type="InterPro" id="IPR001173">
    <property type="entry name" value="Glyco_trans_2-like"/>
</dbReference>
<dbReference type="InterPro" id="IPR029044">
    <property type="entry name" value="Nucleotide-diphossugar_trans"/>
</dbReference>
<evidence type="ECO:0000256" key="4">
    <source>
        <dbReference type="ARBA" id="ARBA00022679"/>
    </source>
</evidence>
<keyword evidence="2" id="KW-1003">Cell membrane</keyword>
<dbReference type="GO" id="GO:0005886">
    <property type="term" value="C:plasma membrane"/>
    <property type="evidence" value="ECO:0007669"/>
    <property type="project" value="UniProtKB-SubCell"/>
</dbReference>
<dbReference type="Gene3D" id="3.90.550.10">
    <property type="entry name" value="Spore Coat Polysaccharide Biosynthesis Protein SpsA, Chain A"/>
    <property type="match status" value="1"/>
</dbReference>
<protein>
    <submittedName>
        <fullName evidence="7">Glycosyltransferase</fullName>
    </submittedName>
</protein>
<evidence type="ECO:0000256" key="5">
    <source>
        <dbReference type="ARBA" id="ARBA00023136"/>
    </source>
</evidence>
<evidence type="ECO:0000313" key="8">
    <source>
        <dbReference type="Proteomes" id="UP000667650"/>
    </source>
</evidence>
<dbReference type="InterPro" id="IPR026461">
    <property type="entry name" value="Trfase_2_rSAM/seldom_assoc"/>
</dbReference>
<dbReference type="CDD" id="cd02522">
    <property type="entry name" value="GT_2_like_a"/>
    <property type="match status" value="1"/>
</dbReference>
<evidence type="ECO:0000256" key="2">
    <source>
        <dbReference type="ARBA" id="ARBA00022475"/>
    </source>
</evidence>
<proteinExistence type="predicted"/>
<evidence type="ECO:0000256" key="3">
    <source>
        <dbReference type="ARBA" id="ARBA00022676"/>
    </source>
</evidence>
<comment type="caution">
    <text evidence="7">The sequence shown here is derived from an EMBL/GenBank/DDBJ whole genome shotgun (WGS) entry which is preliminary data.</text>
</comment>
<dbReference type="PANTHER" id="PTHR43646">
    <property type="entry name" value="GLYCOSYLTRANSFERASE"/>
    <property type="match status" value="1"/>
</dbReference>
<feature type="domain" description="Glycosyltransferase 2-like" evidence="6">
    <location>
        <begin position="10"/>
        <end position="117"/>
    </location>
</feature>